<feature type="transmembrane region" description="Helical" evidence="2">
    <location>
        <begin position="49"/>
        <end position="75"/>
    </location>
</feature>
<name>A0ABX1TMN3_9GAMM</name>
<proteinExistence type="predicted"/>
<evidence type="ECO:0000313" key="4">
    <source>
        <dbReference type="Proteomes" id="UP000760480"/>
    </source>
</evidence>
<dbReference type="EMBL" id="SPMZ01000025">
    <property type="protein sequence ID" value="NMQ19383.1"/>
    <property type="molecule type" value="Genomic_DNA"/>
</dbReference>
<feature type="region of interest" description="Disordered" evidence="1">
    <location>
        <begin position="1"/>
        <end position="21"/>
    </location>
</feature>
<dbReference type="Proteomes" id="UP000760480">
    <property type="component" value="Unassembled WGS sequence"/>
</dbReference>
<protein>
    <submittedName>
        <fullName evidence="3">DUF2970 domain-containing protein</fullName>
    </submittedName>
</protein>
<dbReference type="Pfam" id="PF11174">
    <property type="entry name" value="DUF2970"/>
    <property type="match status" value="1"/>
</dbReference>
<dbReference type="InterPro" id="IPR021344">
    <property type="entry name" value="DUF2970"/>
</dbReference>
<evidence type="ECO:0000256" key="1">
    <source>
        <dbReference type="SAM" id="MobiDB-lite"/>
    </source>
</evidence>
<keyword evidence="2" id="KW-0472">Membrane</keyword>
<keyword evidence="2" id="KW-1133">Transmembrane helix</keyword>
<gene>
    <name evidence="3" type="ORF">E4P82_09375</name>
</gene>
<keyword evidence="2" id="KW-0812">Transmembrane</keyword>
<feature type="compositionally biased region" description="Basic and acidic residues" evidence="1">
    <location>
        <begin position="1"/>
        <end position="11"/>
    </location>
</feature>
<evidence type="ECO:0000313" key="3">
    <source>
        <dbReference type="EMBL" id="NMQ19383.1"/>
    </source>
</evidence>
<organism evidence="3 4">
    <name type="scientific">Candidatus Competibacter phosphatis</name>
    <dbReference type="NCBI Taxonomy" id="221280"/>
    <lineage>
        <taxon>Bacteria</taxon>
        <taxon>Pseudomonadati</taxon>
        <taxon>Pseudomonadota</taxon>
        <taxon>Gammaproteobacteria</taxon>
        <taxon>Candidatus Competibacteraceae</taxon>
        <taxon>Candidatus Competibacter</taxon>
    </lineage>
</organism>
<evidence type="ECO:0000256" key="2">
    <source>
        <dbReference type="SAM" id="Phobius"/>
    </source>
</evidence>
<keyword evidence="4" id="KW-1185">Reference proteome</keyword>
<accession>A0ABX1TMN3</accession>
<reference evidence="3 4" key="1">
    <citation type="submission" date="2019-03" db="EMBL/GenBank/DDBJ databases">
        <title>Metabolic reconstructions from genomes of highly enriched 'Candidatus Accumulibacter' and 'Candidatus Competibacter' bioreactor populations.</title>
        <authorList>
            <person name="Annavajhala M.K."/>
            <person name="Welles L."/>
            <person name="Abbas B."/>
            <person name="Sorokin D."/>
            <person name="Park H."/>
            <person name="Van Loosdrecht M."/>
            <person name="Chandran K."/>
        </authorList>
    </citation>
    <scope>NUCLEOTIDE SEQUENCE [LARGE SCALE GENOMIC DNA]</scope>
    <source>
        <strain evidence="3 4">SBR_G</strain>
    </source>
</reference>
<comment type="caution">
    <text evidence="3">The sequence shown here is derived from an EMBL/GenBank/DDBJ whole genome shotgun (WGS) entry which is preliminary data.</text>
</comment>
<sequence>MSSKPDSDKTDNTSTSSPGPLSIILSVLSAFFGVQSEKNRARDFQHGRPIHYILVGLIMTLLLILGVLIAVKLALRSAGV</sequence>
<dbReference type="RefSeq" id="WP_169248641.1">
    <property type="nucleotide sequence ID" value="NZ_SPMZ01000025.1"/>
</dbReference>
<feature type="transmembrane region" description="Helical" evidence="2">
    <location>
        <begin position="20"/>
        <end position="37"/>
    </location>
</feature>